<dbReference type="InterPro" id="IPR037523">
    <property type="entry name" value="VOC_core"/>
</dbReference>
<dbReference type="PANTHER" id="PTHR36437">
    <property type="entry name" value="GLYOXALASE/BLEOMYCIN RESISTANCE PROTEIN/DIOXYGENASE"/>
    <property type="match status" value="1"/>
</dbReference>
<keyword evidence="3" id="KW-1185">Reference proteome</keyword>
<comment type="caution">
    <text evidence="2">The sequence shown here is derived from an EMBL/GenBank/DDBJ whole genome shotgun (WGS) entry which is preliminary data.</text>
</comment>
<evidence type="ECO:0000313" key="3">
    <source>
        <dbReference type="Proteomes" id="UP000473014"/>
    </source>
</evidence>
<name>A0A6G2BBZ4_9ACTN</name>
<dbReference type="Pfam" id="PF00903">
    <property type="entry name" value="Glyoxalase"/>
    <property type="match status" value="1"/>
</dbReference>
<dbReference type="PROSITE" id="PS51819">
    <property type="entry name" value="VOC"/>
    <property type="match status" value="1"/>
</dbReference>
<sequence length="152" mass="16584">MAEGNMAGMTSPSGPGKGPFTALGRLVVLVTDPEAALAFYRDVLGFRVLYDRTEGGYRYLHLGVPGQEGVGLWLMPATGEEERRLVGRQTGGQPLLVLYTDDLDAVSRRLREHGTRTWAEREDADSRSLHFEDLYGNVIVAVQLLASTPPPA</sequence>
<dbReference type="InterPro" id="IPR004360">
    <property type="entry name" value="Glyas_Fos-R_dOase_dom"/>
</dbReference>
<dbReference type="Proteomes" id="UP000473014">
    <property type="component" value="Unassembled WGS sequence"/>
</dbReference>
<proteinExistence type="predicted"/>
<dbReference type="InterPro" id="IPR029068">
    <property type="entry name" value="Glyas_Bleomycin-R_OHBP_Dase"/>
</dbReference>
<protein>
    <recommendedName>
        <fullName evidence="1">VOC domain-containing protein</fullName>
    </recommendedName>
</protein>
<reference evidence="2 3" key="1">
    <citation type="submission" date="2019-11" db="EMBL/GenBank/DDBJ databases">
        <authorList>
            <person name="Yuan L."/>
        </authorList>
    </citation>
    <scope>NUCLEOTIDE SEQUENCE [LARGE SCALE GENOMIC DNA]</scope>
    <source>
        <strain evidence="2 3">TRM43335</strain>
    </source>
</reference>
<organism evidence="2 3">
    <name type="scientific">Streptomyces taklimakanensis</name>
    <dbReference type="NCBI Taxonomy" id="2569853"/>
    <lineage>
        <taxon>Bacteria</taxon>
        <taxon>Bacillati</taxon>
        <taxon>Actinomycetota</taxon>
        <taxon>Actinomycetes</taxon>
        <taxon>Kitasatosporales</taxon>
        <taxon>Streptomycetaceae</taxon>
        <taxon>Streptomyces</taxon>
    </lineage>
</organism>
<dbReference type="OrthoDB" id="197463at2"/>
<dbReference type="Gene3D" id="3.10.180.10">
    <property type="entry name" value="2,3-Dihydroxybiphenyl 1,2-Dioxygenase, domain 1"/>
    <property type="match status" value="1"/>
</dbReference>
<dbReference type="SUPFAM" id="SSF54593">
    <property type="entry name" value="Glyoxalase/Bleomycin resistance protein/Dihydroxybiphenyl dioxygenase"/>
    <property type="match status" value="1"/>
</dbReference>
<evidence type="ECO:0000313" key="2">
    <source>
        <dbReference type="EMBL" id="MTE19744.1"/>
    </source>
</evidence>
<dbReference type="EMBL" id="WIXO01000001">
    <property type="protein sequence ID" value="MTE19744.1"/>
    <property type="molecule type" value="Genomic_DNA"/>
</dbReference>
<dbReference type="AlphaFoldDB" id="A0A6G2BBZ4"/>
<gene>
    <name evidence="2" type="ORF">F0L17_11530</name>
</gene>
<feature type="domain" description="VOC" evidence="1">
    <location>
        <begin position="22"/>
        <end position="144"/>
    </location>
</feature>
<dbReference type="PANTHER" id="PTHR36437:SF2">
    <property type="entry name" value="GLYOXALASE_BLEOMYCIN RESISTANCE PROTEIN_DIOXYGENASE"/>
    <property type="match status" value="1"/>
</dbReference>
<accession>A0A6G2BBZ4</accession>
<evidence type="ECO:0000259" key="1">
    <source>
        <dbReference type="PROSITE" id="PS51819"/>
    </source>
</evidence>